<evidence type="ECO:0000256" key="1">
    <source>
        <dbReference type="SAM" id="MobiDB-lite"/>
    </source>
</evidence>
<dbReference type="EMBL" id="JBBPBK010000002">
    <property type="protein sequence ID" value="KAK9289304.1"/>
    <property type="molecule type" value="Genomic_DNA"/>
</dbReference>
<protein>
    <submittedName>
        <fullName evidence="2">Uncharacterized protein</fullName>
    </submittedName>
</protein>
<keyword evidence="3" id="KW-1185">Reference proteome</keyword>
<feature type="region of interest" description="Disordered" evidence="1">
    <location>
        <begin position="107"/>
        <end position="135"/>
    </location>
</feature>
<dbReference type="Proteomes" id="UP001415857">
    <property type="component" value="Unassembled WGS sequence"/>
</dbReference>
<proteinExistence type="predicted"/>
<evidence type="ECO:0000313" key="3">
    <source>
        <dbReference type="Proteomes" id="UP001415857"/>
    </source>
</evidence>
<organism evidence="2 3">
    <name type="scientific">Liquidambar formosana</name>
    <name type="common">Formosan gum</name>
    <dbReference type="NCBI Taxonomy" id="63359"/>
    <lineage>
        <taxon>Eukaryota</taxon>
        <taxon>Viridiplantae</taxon>
        <taxon>Streptophyta</taxon>
        <taxon>Embryophyta</taxon>
        <taxon>Tracheophyta</taxon>
        <taxon>Spermatophyta</taxon>
        <taxon>Magnoliopsida</taxon>
        <taxon>eudicotyledons</taxon>
        <taxon>Gunneridae</taxon>
        <taxon>Pentapetalae</taxon>
        <taxon>Saxifragales</taxon>
        <taxon>Altingiaceae</taxon>
        <taxon>Liquidambar</taxon>
    </lineage>
</organism>
<dbReference type="AlphaFoldDB" id="A0AAP0S430"/>
<reference evidence="2 3" key="1">
    <citation type="journal article" date="2024" name="Plant J.">
        <title>Genome sequences and population genomics reveal climatic adaptation and genomic divergence between two closely related sweetgum species.</title>
        <authorList>
            <person name="Xu W.Q."/>
            <person name="Ren C.Q."/>
            <person name="Zhang X.Y."/>
            <person name="Comes H.P."/>
            <person name="Liu X.H."/>
            <person name="Li Y.G."/>
            <person name="Kettle C.J."/>
            <person name="Jalonen R."/>
            <person name="Gaisberger H."/>
            <person name="Ma Y.Z."/>
            <person name="Qiu Y.X."/>
        </authorList>
    </citation>
    <scope>NUCLEOTIDE SEQUENCE [LARGE SCALE GENOMIC DNA]</scope>
    <source>
        <strain evidence="2">Hangzhou</strain>
    </source>
</reference>
<dbReference type="PANTHER" id="PTHR33257:SF58">
    <property type="entry name" value="REJ DOMAIN-CONTAINING PROTEIN"/>
    <property type="match status" value="1"/>
</dbReference>
<evidence type="ECO:0000313" key="2">
    <source>
        <dbReference type="EMBL" id="KAK9289304.1"/>
    </source>
</evidence>
<feature type="compositionally biased region" description="Low complexity" evidence="1">
    <location>
        <begin position="115"/>
        <end position="134"/>
    </location>
</feature>
<dbReference type="PANTHER" id="PTHR33257">
    <property type="entry name" value="OS05G0165500 PROTEIN"/>
    <property type="match status" value="1"/>
</dbReference>
<gene>
    <name evidence="2" type="ORF">L1049_007459</name>
</gene>
<comment type="caution">
    <text evidence="2">The sequence shown here is derived from an EMBL/GenBank/DDBJ whole genome shotgun (WGS) entry which is preliminary data.</text>
</comment>
<accession>A0AAP0S430</accession>
<sequence>MLSCTPTDHPQKSLQIKQDNKLFSRLLSKETSMANPSFRVYYGGASGAVPFMWESQPGTPKHTFCDNTMPPLTPPPSYYFNSTKKPIKKHSRSNLLHSLFPRMIRKKAHVPPSPSSSSSLSLSSNSSCSSSRSSMFVPMTPSNFLRRGRFSSQRSSFDSRVDDEEPTLGSPTSTLCFGIGRDTGGGLGGCYSVVIMKNLCCKW</sequence>
<name>A0AAP0S430_LIQFO</name>